<feature type="transmembrane region" description="Helical" evidence="1">
    <location>
        <begin position="51"/>
        <end position="72"/>
    </location>
</feature>
<dbReference type="RefSeq" id="WP_273585097.1">
    <property type="nucleotide sequence ID" value="NZ_JANHJP010000002.1"/>
</dbReference>
<accession>A0ABT5L990</accession>
<keyword evidence="1" id="KW-1133">Transmembrane helix</keyword>
<proteinExistence type="predicted"/>
<dbReference type="Proteomes" id="UP001221763">
    <property type="component" value="Unassembled WGS sequence"/>
</dbReference>
<evidence type="ECO:0000313" key="2">
    <source>
        <dbReference type="EMBL" id="MDC9031866.1"/>
    </source>
</evidence>
<gene>
    <name evidence="2" type="ORF">M8044_000085</name>
</gene>
<evidence type="ECO:0000256" key="1">
    <source>
        <dbReference type="SAM" id="Phobius"/>
    </source>
</evidence>
<name>A0ABT5L990_9MOLU</name>
<protein>
    <submittedName>
        <fullName evidence="2">Uncharacterized protein</fullName>
    </submittedName>
</protein>
<evidence type="ECO:0000313" key="3">
    <source>
        <dbReference type="Proteomes" id="UP001221763"/>
    </source>
</evidence>
<reference evidence="2 3" key="1">
    <citation type="journal article" date="2023" name="Plant">
        <title>Draft Genome Sequence Resource of CBPPT1, a 'Candidatus Phytoplasma trifolii'-Related Strain Associated with Potato Purple Top Disease in the Columbia Basin, U.S.A.</title>
        <authorList>
            <person name="Wei W."/>
            <person name="Shao J."/>
            <person name="Bottner-Parker K.D."/>
            <person name="Zhao Y."/>
        </authorList>
    </citation>
    <scope>NUCLEOTIDE SEQUENCE [LARGE SCALE GENOMIC DNA]</scope>
    <source>
        <strain evidence="2 3">CBPPT1</strain>
    </source>
</reference>
<keyword evidence="3" id="KW-1185">Reference proteome</keyword>
<keyword evidence="1" id="KW-0472">Membrane</keyword>
<sequence length="79" mass="9398">MELPITLSNYSLYIYINCIFIIIGVLFTIEKSMIDIFSEQYGNHRPDSSQVFLNRLILCLVFIYFIFSYFYLKQTFGSK</sequence>
<dbReference type="EMBL" id="JANHJP010000002">
    <property type="protein sequence ID" value="MDC9031866.1"/>
    <property type="molecule type" value="Genomic_DNA"/>
</dbReference>
<organism evidence="2 3">
    <name type="scientific">Columbia Basin potato purple top phytoplasma</name>
    <dbReference type="NCBI Taxonomy" id="307134"/>
    <lineage>
        <taxon>Bacteria</taxon>
        <taxon>Bacillati</taxon>
        <taxon>Mycoplasmatota</taxon>
        <taxon>Mollicutes</taxon>
        <taxon>Acholeplasmatales</taxon>
        <taxon>Acholeplasmataceae</taxon>
        <taxon>Candidatus Phytoplasma</taxon>
        <taxon>16SrVI (Clover proliferation group)</taxon>
    </lineage>
</organism>
<keyword evidence="1" id="KW-0812">Transmembrane</keyword>
<comment type="caution">
    <text evidence="2">The sequence shown here is derived from an EMBL/GenBank/DDBJ whole genome shotgun (WGS) entry which is preliminary data.</text>
</comment>
<feature type="transmembrane region" description="Helical" evidence="1">
    <location>
        <begin position="12"/>
        <end position="30"/>
    </location>
</feature>